<evidence type="ECO:0000256" key="15">
    <source>
        <dbReference type="ARBA" id="ARBA00023180"/>
    </source>
</evidence>
<evidence type="ECO:0000256" key="36">
    <source>
        <dbReference type="ARBA" id="ARBA00048386"/>
    </source>
</evidence>
<comment type="catalytic activity">
    <reaction evidence="27">
        <text>1-(9Z-octadecenoyl)-glycerol + H2O = glycerol + (9Z)-octadecenoate + H(+)</text>
        <dbReference type="Rhea" id="RHEA:38487"/>
        <dbReference type="ChEBI" id="CHEBI:15377"/>
        <dbReference type="ChEBI" id="CHEBI:15378"/>
        <dbReference type="ChEBI" id="CHEBI:17754"/>
        <dbReference type="ChEBI" id="CHEBI:30823"/>
        <dbReference type="ChEBI" id="CHEBI:75342"/>
    </reaction>
    <physiologicalReaction direction="left-to-right" evidence="27">
        <dbReference type="Rhea" id="RHEA:38488"/>
    </physiologicalReaction>
</comment>
<keyword evidence="16" id="KW-1208">Phospholipid metabolism</keyword>
<dbReference type="PROSITE" id="PS01098">
    <property type="entry name" value="LIPASE_GDSL_SER"/>
    <property type="match status" value="1"/>
</dbReference>
<evidence type="ECO:0000256" key="34">
    <source>
        <dbReference type="ARBA" id="ARBA00048362"/>
    </source>
</evidence>
<evidence type="ECO:0000256" key="38">
    <source>
        <dbReference type="ARBA" id="ARBA00048613"/>
    </source>
</evidence>
<comment type="catalytic activity">
    <reaction evidence="45">
        <text>1,3-di-(9Z-octadecenoyl)-glycerol + H2O = 1-(9Z-octadecenoyl)-glycerol + (9Z)-octadecenoate + H(+)</text>
        <dbReference type="Rhea" id="RHEA:39939"/>
        <dbReference type="ChEBI" id="CHEBI:15377"/>
        <dbReference type="ChEBI" id="CHEBI:15378"/>
        <dbReference type="ChEBI" id="CHEBI:30823"/>
        <dbReference type="ChEBI" id="CHEBI:75342"/>
        <dbReference type="ChEBI" id="CHEBI:75735"/>
    </reaction>
    <physiologicalReaction direction="left-to-right" evidence="45">
        <dbReference type="Rhea" id="RHEA:39940"/>
    </physiologicalReaction>
</comment>
<dbReference type="EC" id="3.1.1.3" evidence="5"/>
<evidence type="ECO:0000256" key="14">
    <source>
        <dbReference type="ARBA" id="ARBA00023136"/>
    </source>
</evidence>
<comment type="catalytic activity">
    <reaction evidence="40">
        <text>1-hexadecanoyl-2-(9Z-octadecenoyl)-sn-glycero-3-phosphocholine + H2O = 1-hexadecanoyl-sn-glycero-3-phosphocholine + (9Z)-octadecenoate + H(+)</text>
        <dbReference type="Rhea" id="RHEA:38779"/>
        <dbReference type="ChEBI" id="CHEBI:15377"/>
        <dbReference type="ChEBI" id="CHEBI:15378"/>
        <dbReference type="ChEBI" id="CHEBI:30823"/>
        <dbReference type="ChEBI" id="CHEBI:72998"/>
        <dbReference type="ChEBI" id="CHEBI:73001"/>
    </reaction>
    <physiologicalReaction direction="left-to-right" evidence="40">
        <dbReference type="Rhea" id="RHEA:38780"/>
    </physiologicalReaction>
</comment>
<evidence type="ECO:0000256" key="22">
    <source>
        <dbReference type="ARBA" id="ARBA00031485"/>
    </source>
</evidence>
<comment type="catalytic activity">
    <reaction evidence="29">
        <text>2,3-di-(9Z)-octadecenoyl-sn-glycerol + H2O = 3-(9Z-octadecenoyl)-sn-glycerol + (9Z)-octadecenoate + H(+)</text>
        <dbReference type="Rhea" id="RHEA:42604"/>
        <dbReference type="ChEBI" id="CHEBI:15377"/>
        <dbReference type="ChEBI" id="CHEBI:15378"/>
        <dbReference type="ChEBI" id="CHEBI:30823"/>
        <dbReference type="ChEBI" id="CHEBI:75824"/>
        <dbReference type="ChEBI" id="CHEBI:75938"/>
    </reaction>
    <physiologicalReaction direction="left-to-right" evidence="29">
        <dbReference type="Rhea" id="RHEA:42605"/>
    </physiologicalReaction>
</comment>
<keyword evidence="15" id="KW-0325">Glycoprotein</keyword>
<dbReference type="GO" id="GO:0004623">
    <property type="term" value="F:phospholipase A2 activity"/>
    <property type="evidence" value="ECO:0007669"/>
    <property type="project" value="UniProtKB-EC"/>
</dbReference>
<keyword evidence="14" id="KW-0472">Membrane</keyword>
<comment type="catalytic activity">
    <reaction evidence="28">
        <text>1-hexadecanoyl-2-(9Z)-octadecenoyl-3-octadecanoyl-sn-glycerol + H2O = 1-hexadecanoyl-2-(9Z-octadecenoyl)-sn-glycerol + octadecanoate + H(+)</text>
        <dbReference type="Rhea" id="RHEA:41111"/>
        <dbReference type="ChEBI" id="CHEBI:15377"/>
        <dbReference type="ChEBI" id="CHEBI:15378"/>
        <dbReference type="ChEBI" id="CHEBI:25629"/>
        <dbReference type="ChEBI" id="CHEBI:75466"/>
        <dbReference type="ChEBI" id="CHEBI:77623"/>
    </reaction>
    <physiologicalReaction direction="left-to-right" evidence="28">
        <dbReference type="Rhea" id="RHEA:41112"/>
    </physiologicalReaction>
</comment>
<evidence type="ECO:0000256" key="28">
    <source>
        <dbReference type="ARBA" id="ARBA00047459"/>
    </source>
</evidence>
<evidence type="ECO:0000256" key="25">
    <source>
        <dbReference type="ARBA" id="ARBA00047324"/>
    </source>
</evidence>
<comment type="catalytic activity">
    <reaction evidence="39">
        <text>1-hexadecanoyl-sn-glycero-3-phosphocholine + H2O = sn-glycerol 3-phosphocholine + hexadecanoate + H(+)</text>
        <dbReference type="Rhea" id="RHEA:40435"/>
        <dbReference type="ChEBI" id="CHEBI:7896"/>
        <dbReference type="ChEBI" id="CHEBI:15377"/>
        <dbReference type="ChEBI" id="CHEBI:15378"/>
        <dbReference type="ChEBI" id="CHEBI:16870"/>
        <dbReference type="ChEBI" id="CHEBI:72998"/>
    </reaction>
    <physiologicalReaction direction="left-to-right" evidence="39">
        <dbReference type="Rhea" id="RHEA:40436"/>
    </physiologicalReaction>
</comment>
<evidence type="ECO:0000256" key="21">
    <source>
        <dbReference type="ARBA" id="ARBA00031182"/>
    </source>
</evidence>
<evidence type="ECO:0000256" key="18">
    <source>
        <dbReference type="ARBA" id="ARBA00023408"/>
    </source>
</evidence>
<feature type="chain" id="PRO_5033343134" description="Phospholipase B1, membrane-associated" evidence="47">
    <location>
        <begin position="32"/>
        <end position="426"/>
    </location>
</feature>
<keyword evidence="9 47" id="KW-0732">Signal</keyword>
<evidence type="ECO:0000256" key="4">
    <source>
        <dbReference type="ARBA" id="ARBA00013278"/>
    </source>
</evidence>
<evidence type="ECO:0000313" key="48">
    <source>
        <dbReference type="EMBL" id="SSX05123.1"/>
    </source>
</evidence>
<reference evidence="48" key="1">
    <citation type="submission" date="2018-04" db="EMBL/GenBank/DDBJ databases">
        <authorList>
            <person name="Go L.Y."/>
            <person name="Mitchell J.A."/>
        </authorList>
    </citation>
    <scope>NUCLEOTIDE SEQUENCE</scope>
    <source>
        <tissue evidence="48">Whole organism</tissue>
    </source>
</reference>
<dbReference type="EMBL" id="UFQT01000582">
    <property type="protein sequence ID" value="SSX25484.1"/>
    <property type="molecule type" value="Genomic_DNA"/>
</dbReference>
<evidence type="ECO:0000256" key="41">
    <source>
        <dbReference type="ARBA" id="ARBA00048869"/>
    </source>
</evidence>
<comment type="catalytic activity">
    <reaction evidence="18">
        <text>1-hexadecanoyl-2-(9Z,12Z-octadecadienoyl)-sn-glycero-3-phosphocholine + H2O = (9Z,12Z)-octadecadienoate + 1-hexadecanoyl-sn-glycero-3-phosphocholine + H(+)</text>
        <dbReference type="Rhea" id="RHEA:40811"/>
        <dbReference type="ChEBI" id="CHEBI:15377"/>
        <dbReference type="ChEBI" id="CHEBI:15378"/>
        <dbReference type="ChEBI" id="CHEBI:30245"/>
        <dbReference type="ChEBI" id="CHEBI:72998"/>
        <dbReference type="ChEBI" id="CHEBI:73002"/>
    </reaction>
    <physiologicalReaction direction="left-to-right" evidence="18">
        <dbReference type="Rhea" id="RHEA:40812"/>
    </physiologicalReaction>
</comment>
<dbReference type="EMBL" id="UFQS01000582">
    <property type="protein sequence ID" value="SSX05123.1"/>
    <property type="molecule type" value="Genomic_DNA"/>
</dbReference>
<comment type="catalytic activity">
    <reaction evidence="31">
        <text>a 1-O-alkyl-2-acyl-sn-glycero-3-phosphocholine + H2O = a 1-O-alkyl-sn-glycero-3-phosphocholine + a fatty acid + H(+)</text>
        <dbReference type="Rhea" id="RHEA:36231"/>
        <dbReference type="ChEBI" id="CHEBI:15377"/>
        <dbReference type="ChEBI" id="CHEBI:15378"/>
        <dbReference type="ChEBI" id="CHEBI:28868"/>
        <dbReference type="ChEBI" id="CHEBI:30909"/>
        <dbReference type="ChEBI" id="CHEBI:36702"/>
        <dbReference type="EC" id="3.1.1.4"/>
    </reaction>
    <physiologicalReaction direction="left-to-right" evidence="31">
        <dbReference type="Rhea" id="RHEA:36232"/>
    </physiologicalReaction>
</comment>
<evidence type="ECO:0000256" key="43">
    <source>
        <dbReference type="ARBA" id="ARBA00048939"/>
    </source>
</evidence>
<dbReference type="AlphaFoldDB" id="A0A336M5D8"/>
<dbReference type="GO" id="GO:0016324">
    <property type="term" value="C:apical plasma membrane"/>
    <property type="evidence" value="ECO:0007669"/>
    <property type="project" value="UniProtKB-SubCell"/>
</dbReference>
<dbReference type="GO" id="GO:0006644">
    <property type="term" value="P:phospholipid metabolic process"/>
    <property type="evidence" value="ECO:0007669"/>
    <property type="project" value="TreeGrafter"/>
</dbReference>
<evidence type="ECO:0000256" key="6">
    <source>
        <dbReference type="ARBA" id="ARBA00015133"/>
    </source>
</evidence>
<evidence type="ECO:0000256" key="3">
    <source>
        <dbReference type="ARBA" id="ARBA00013274"/>
    </source>
</evidence>
<evidence type="ECO:0000256" key="13">
    <source>
        <dbReference type="ARBA" id="ARBA00023098"/>
    </source>
</evidence>
<evidence type="ECO:0000256" key="2">
    <source>
        <dbReference type="ARBA" id="ARBA00009979"/>
    </source>
</evidence>
<evidence type="ECO:0000256" key="9">
    <source>
        <dbReference type="ARBA" id="ARBA00022729"/>
    </source>
</evidence>
<dbReference type="PANTHER" id="PTHR21325:SF31">
    <property type="entry name" value="GH22081P-RELATED"/>
    <property type="match status" value="1"/>
</dbReference>
<comment type="catalytic activity">
    <reaction evidence="44">
        <text>1,2-dihexadecanoyl-sn-glycero-3-phosphocholine + 2 H2O = sn-glycerol 3-phosphocholine + 2 hexadecanoate + 2 H(+)</text>
        <dbReference type="Rhea" id="RHEA:40975"/>
        <dbReference type="ChEBI" id="CHEBI:7896"/>
        <dbReference type="ChEBI" id="CHEBI:15377"/>
        <dbReference type="ChEBI" id="CHEBI:15378"/>
        <dbReference type="ChEBI" id="CHEBI:16870"/>
        <dbReference type="ChEBI" id="CHEBI:72999"/>
    </reaction>
    <physiologicalReaction direction="left-to-right" evidence="44">
        <dbReference type="Rhea" id="RHEA:40976"/>
    </physiologicalReaction>
</comment>
<evidence type="ECO:0000256" key="44">
    <source>
        <dbReference type="ARBA" id="ARBA00049363"/>
    </source>
</evidence>
<evidence type="ECO:0000256" key="17">
    <source>
        <dbReference type="ARBA" id="ARBA00023369"/>
    </source>
</evidence>
<comment type="catalytic activity">
    <reaction evidence="33">
        <text>1,2-dihexadecanoyl-sn-glycero-3-phosphocholine + H2O = 1-hexadecanoyl-sn-glycero-3-phosphocholine + hexadecanoate + H(+)</text>
        <dbReference type="Rhea" id="RHEA:41223"/>
        <dbReference type="ChEBI" id="CHEBI:7896"/>
        <dbReference type="ChEBI" id="CHEBI:15377"/>
        <dbReference type="ChEBI" id="CHEBI:15378"/>
        <dbReference type="ChEBI" id="CHEBI:72998"/>
        <dbReference type="ChEBI" id="CHEBI:72999"/>
    </reaction>
    <physiologicalReaction direction="left-to-right" evidence="33">
        <dbReference type="Rhea" id="RHEA:41224"/>
    </physiologicalReaction>
</comment>
<comment type="catalytic activity">
    <reaction evidence="37">
        <text>a 1-acyl-sn-glycero-3-phosphocholine + H2O = sn-glycerol 3-phosphocholine + a fatty acid + H(+)</text>
        <dbReference type="Rhea" id="RHEA:15177"/>
        <dbReference type="ChEBI" id="CHEBI:15377"/>
        <dbReference type="ChEBI" id="CHEBI:15378"/>
        <dbReference type="ChEBI" id="CHEBI:16870"/>
        <dbReference type="ChEBI" id="CHEBI:28868"/>
        <dbReference type="ChEBI" id="CHEBI:58168"/>
        <dbReference type="EC" id="3.1.1.5"/>
    </reaction>
    <physiologicalReaction direction="left-to-right" evidence="37">
        <dbReference type="Rhea" id="RHEA:15178"/>
    </physiologicalReaction>
</comment>
<evidence type="ECO:0000256" key="1">
    <source>
        <dbReference type="ARBA" id="ARBA00004247"/>
    </source>
</evidence>
<sequence>MKMMIKSASSSFVVILTVVLLMIINIKLCVAIQNVNPIDGEEHRPLFRIAREGFFNFIGSNGDDEYSFQVNLKSGKLQRQFKENEPFFCDTKNGPGRRSATVPESVHKLRPGDIDIVGAFGDSLTAGNGAMAVNLLQIMTENKGISWSIGGQGTWRKFLTLPNILKEYNPNLYGYSLSDGLSYHKNSKFNVAEIGAMSRDIPYMAKVLVKRIKADPKVDLKRHWKLITLLIGANDFCSDICYYNQPETVLRAHEKYLLAALRTLRDNLPRTIVNVVSAPDVTILLKFTKKPMECVPVHYVECPCFFSSRFENQRKRYLKIIRQWHEIDRQITDRDEFHNRTDFTVNLQPFTTKLRFPNNEEGSTDFRYMSMDCFHLSQRGYAIATNAYWNNIFEPYGNKSETWKREFTEFKCPTNEMPYIRTKGNS</sequence>
<evidence type="ECO:0000256" key="33">
    <source>
        <dbReference type="ARBA" id="ARBA00048227"/>
    </source>
</evidence>
<evidence type="ECO:0000256" key="11">
    <source>
        <dbReference type="ARBA" id="ARBA00022801"/>
    </source>
</evidence>
<accession>A0A336M5D8</accession>
<evidence type="ECO:0000256" key="35">
    <source>
        <dbReference type="ARBA" id="ARBA00048374"/>
    </source>
</evidence>
<keyword evidence="11" id="KW-0378">Hydrolase</keyword>
<evidence type="ECO:0000256" key="42">
    <source>
        <dbReference type="ARBA" id="ARBA00048872"/>
    </source>
</evidence>
<dbReference type="Pfam" id="PF00657">
    <property type="entry name" value="Lipase_GDSL"/>
    <property type="match status" value="1"/>
</dbReference>
<keyword evidence="13" id="KW-0443">Lipid metabolism</keyword>
<dbReference type="GO" id="GO:0004806">
    <property type="term" value="F:triacylglycerol lipase activity"/>
    <property type="evidence" value="ECO:0007669"/>
    <property type="project" value="UniProtKB-EC"/>
</dbReference>
<evidence type="ECO:0000256" key="8">
    <source>
        <dbReference type="ARBA" id="ARBA00022692"/>
    </source>
</evidence>
<dbReference type="PANTHER" id="PTHR21325">
    <property type="entry name" value="PHOSPHOLIPASE B, PLB1"/>
    <property type="match status" value="1"/>
</dbReference>
<comment type="catalytic activity">
    <reaction evidence="19">
        <text>a 1,2-diacyl-sn-glycero-3-phosphocholine + H2O = a 1-acyl-sn-glycero-3-phosphocholine + a fatty acid + H(+)</text>
        <dbReference type="Rhea" id="RHEA:15801"/>
        <dbReference type="ChEBI" id="CHEBI:15377"/>
        <dbReference type="ChEBI" id="CHEBI:15378"/>
        <dbReference type="ChEBI" id="CHEBI:28868"/>
        <dbReference type="ChEBI" id="CHEBI:57643"/>
        <dbReference type="ChEBI" id="CHEBI:58168"/>
        <dbReference type="EC" id="3.1.1.4"/>
    </reaction>
    <physiologicalReaction direction="left-to-right" evidence="19">
        <dbReference type="Rhea" id="RHEA:15802"/>
    </physiologicalReaction>
</comment>
<keyword evidence="10" id="KW-0677">Repeat</keyword>
<comment type="catalytic activity">
    <reaction evidence="46">
        <text>2-(9Z-octadecenoyl)-glycerol + H2O = glycerol + (9Z)-octadecenoate + H(+)</text>
        <dbReference type="Rhea" id="RHEA:38491"/>
        <dbReference type="ChEBI" id="CHEBI:15377"/>
        <dbReference type="ChEBI" id="CHEBI:15378"/>
        <dbReference type="ChEBI" id="CHEBI:17754"/>
        <dbReference type="ChEBI" id="CHEBI:30823"/>
        <dbReference type="ChEBI" id="CHEBI:73990"/>
    </reaction>
    <physiologicalReaction direction="left-to-right" evidence="46">
        <dbReference type="Rhea" id="RHEA:38492"/>
    </physiologicalReaction>
</comment>
<comment type="catalytic activity">
    <reaction evidence="17">
        <text>a triacylglycerol + H2O = a diacylglycerol + a fatty acid + H(+)</text>
        <dbReference type="Rhea" id="RHEA:12044"/>
        <dbReference type="ChEBI" id="CHEBI:15377"/>
        <dbReference type="ChEBI" id="CHEBI:15378"/>
        <dbReference type="ChEBI" id="CHEBI:17855"/>
        <dbReference type="ChEBI" id="CHEBI:18035"/>
        <dbReference type="ChEBI" id="CHEBI:28868"/>
        <dbReference type="EC" id="3.1.1.3"/>
    </reaction>
    <physiologicalReaction direction="left-to-right" evidence="17">
        <dbReference type="Rhea" id="RHEA:12045"/>
    </physiologicalReaction>
</comment>
<comment type="catalytic activity">
    <reaction evidence="36">
        <text>1,2,3-tri-(9Z-octadecenoyl)-glycerol + H2O = di-(9Z)-octadecenoylglycerol + (9Z)-octadecenoate + H(+)</text>
        <dbReference type="Rhea" id="RHEA:38575"/>
        <dbReference type="ChEBI" id="CHEBI:15377"/>
        <dbReference type="ChEBI" id="CHEBI:15378"/>
        <dbReference type="ChEBI" id="CHEBI:30823"/>
        <dbReference type="ChEBI" id="CHEBI:53753"/>
        <dbReference type="ChEBI" id="CHEBI:75945"/>
    </reaction>
    <physiologicalReaction direction="left-to-right" evidence="36">
        <dbReference type="Rhea" id="RHEA:38576"/>
    </physiologicalReaction>
</comment>
<evidence type="ECO:0000256" key="29">
    <source>
        <dbReference type="ARBA" id="ARBA00048011"/>
    </source>
</evidence>
<evidence type="ECO:0000256" key="24">
    <source>
        <dbReference type="ARBA" id="ARBA00045916"/>
    </source>
</evidence>
<dbReference type="GO" id="GO:0004622">
    <property type="term" value="F:phosphatidylcholine lysophospholipase activity"/>
    <property type="evidence" value="ECO:0007669"/>
    <property type="project" value="UniProtKB-EC"/>
</dbReference>
<comment type="catalytic activity">
    <reaction evidence="30">
        <text>1-hexadecanoyl-2-(9Z-octadecenoyl)-sn-glycero-3-phospho-(1'-sn-glycerol) + H2O = 1-hexadecanoyl-sn-glycero-3-phospho-(1'-sn-glycerol) + (9Z)-octadecenoate + H(+)</text>
        <dbReference type="Rhea" id="RHEA:40919"/>
        <dbReference type="ChEBI" id="CHEBI:15377"/>
        <dbReference type="ChEBI" id="CHEBI:15378"/>
        <dbReference type="ChEBI" id="CHEBI:30823"/>
        <dbReference type="ChEBI" id="CHEBI:72841"/>
        <dbReference type="ChEBI" id="CHEBI:75158"/>
    </reaction>
    <physiologicalReaction direction="left-to-right" evidence="30">
        <dbReference type="Rhea" id="RHEA:40920"/>
    </physiologicalReaction>
</comment>
<dbReference type="FunFam" id="3.40.50.1110:FF:000005">
    <property type="entry name" value="Phospholipase B1"/>
    <property type="match status" value="1"/>
</dbReference>
<evidence type="ECO:0000256" key="31">
    <source>
        <dbReference type="ARBA" id="ARBA00048049"/>
    </source>
</evidence>
<evidence type="ECO:0000256" key="23">
    <source>
        <dbReference type="ARBA" id="ARBA00033022"/>
    </source>
</evidence>
<comment type="catalytic activity">
    <reaction evidence="41">
        <text>1,3-dihexadecanoyl-2-(9Z-octadecenoyl)glycerol + H2O = 1,3-dihexadecanoylglycerol + (9Z)-octadecenoate + H(+)</text>
        <dbReference type="Rhea" id="RHEA:40983"/>
        <dbReference type="ChEBI" id="CHEBI:15377"/>
        <dbReference type="ChEBI" id="CHEBI:15378"/>
        <dbReference type="ChEBI" id="CHEBI:30823"/>
        <dbReference type="ChEBI" id="CHEBI:75688"/>
        <dbReference type="ChEBI" id="CHEBI:77619"/>
    </reaction>
    <physiologicalReaction direction="left-to-right" evidence="41">
        <dbReference type="Rhea" id="RHEA:40984"/>
    </physiologicalReaction>
</comment>
<dbReference type="EC" id="3.1.1.5" evidence="3"/>
<comment type="catalytic activity">
    <reaction evidence="25">
        <text>1-hexadecanoyl-2-(9Z)-octadecenoyl-3-octadecanoyl-sn-glycerol + H2O = 2-(9Z-octadecenoyl)-3-octadecanoyl-sn-glycerol + hexadecanoate + H(+)</text>
        <dbReference type="Rhea" id="RHEA:41107"/>
        <dbReference type="ChEBI" id="CHEBI:7896"/>
        <dbReference type="ChEBI" id="CHEBI:15377"/>
        <dbReference type="ChEBI" id="CHEBI:15378"/>
        <dbReference type="ChEBI" id="CHEBI:75558"/>
        <dbReference type="ChEBI" id="CHEBI:77623"/>
    </reaction>
    <physiologicalReaction direction="left-to-right" evidence="25">
        <dbReference type="Rhea" id="RHEA:41108"/>
    </physiologicalReaction>
</comment>
<evidence type="ECO:0000256" key="5">
    <source>
        <dbReference type="ARBA" id="ARBA00013279"/>
    </source>
</evidence>
<comment type="similarity">
    <text evidence="2">Belongs to the 'GDSL' lipolytic enzyme family. Phospholipase B1 subfamily.</text>
</comment>
<evidence type="ECO:0000256" key="39">
    <source>
        <dbReference type="ARBA" id="ARBA00048656"/>
    </source>
</evidence>
<comment type="catalytic activity">
    <reaction evidence="32">
        <text>1,2-di-(9Z-octadecenoyl)-sn-glycero-3-phosphocholine + H2O = 1-(9Z-octadecenoyl)-sn-glycero-3-phosphocholine + (9Z)-octadecenoate + H(+)</text>
        <dbReference type="Rhea" id="RHEA:40923"/>
        <dbReference type="ChEBI" id="CHEBI:15377"/>
        <dbReference type="ChEBI" id="CHEBI:15378"/>
        <dbReference type="ChEBI" id="CHEBI:28610"/>
        <dbReference type="ChEBI" id="CHEBI:30823"/>
        <dbReference type="ChEBI" id="CHEBI:74669"/>
    </reaction>
    <physiologicalReaction direction="left-to-right" evidence="32">
        <dbReference type="Rhea" id="RHEA:40924"/>
    </physiologicalReaction>
</comment>
<dbReference type="Gene3D" id="3.40.50.1110">
    <property type="entry name" value="SGNH hydrolase"/>
    <property type="match status" value="1"/>
</dbReference>
<dbReference type="InterPro" id="IPR036514">
    <property type="entry name" value="SGNH_hydro_sf"/>
</dbReference>
<evidence type="ECO:0000256" key="16">
    <source>
        <dbReference type="ARBA" id="ARBA00023264"/>
    </source>
</evidence>
<evidence type="ECO:0000256" key="26">
    <source>
        <dbReference type="ARBA" id="ARBA00047363"/>
    </source>
</evidence>
<comment type="catalytic activity">
    <reaction evidence="26">
        <text>1,3-dihexadecanoyl-2-(9Z-octadecenoyl)glycerol + H2O = 1-hexadecanoyl-2-(9Z-octadecenoyl)-glycerol + hexadecanoate + H(+)</text>
        <dbReference type="Rhea" id="RHEA:40979"/>
        <dbReference type="ChEBI" id="CHEBI:7896"/>
        <dbReference type="ChEBI" id="CHEBI:15377"/>
        <dbReference type="ChEBI" id="CHEBI:15378"/>
        <dbReference type="ChEBI" id="CHEBI:75585"/>
        <dbReference type="ChEBI" id="CHEBI:75688"/>
    </reaction>
    <physiologicalReaction direction="left-to-right" evidence="26">
        <dbReference type="Rhea" id="RHEA:40980"/>
    </physiologicalReaction>
</comment>
<dbReference type="InterPro" id="IPR035547">
    <property type="entry name" value="Phospholipase_B"/>
</dbReference>
<comment type="catalytic activity">
    <reaction evidence="35">
        <text>1-octadecanoyl-2-(9Z,12Z)-octadecadienoyl-sn-glycerol + H2O = 1-octadecanoyl-sn-glycerol + (9Z,12Z)-octadecadienoate + H(+)</text>
        <dbReference type="Rhea" id="RHEA:40927"/>
        <dbReference type="ChEBI" id="CHEBI:15377"/>
        <dbReference type="ChEBI" id="CHEBI:15378"/>
        <dbReference type="ChEBI" id="CHEBI:30245"/>
        <dbReference type="ChEBI" id="CHEBI:75550"/>
        <dbReference type="ChEBI" id="CHEBI:77097"/>
    </reaction>
    <physiologicalReaction direction="left-to-right" evidence="35">
        <dbReference type="Rhea" id="RHEA:40928"/>
    </physiologicalReaction>
</comment>
<dbReference type="InterPro" id="IPR038885">
    <property type="entry name" value="PLB1"/>
</dbReference>
<comment type="function">
    <text evidence="24">Calcium-independent membrane-associated phospholipase that catalyzes complete diacylation of phospholipids by hydrolyzing both sn-1 and sn-2 fatty acyl chains attached to the glycerol backbone (phospholipase B activity). Has dual phospholipase and lysophospholipase activities toward diacylphospholipids. Preferentially cleaves sn-2 ester bonds over sn-1 bonds. Acts as a lipase toward glycerolipid substrates. Hydrolyzes fatty acyl chains of diacylglycerols with preference for the sn-2 position and of triacylglycerols with not positional selectivity. May also hydrolyze long chain retinyl esters such as retinyl palmitate. May contribute to digestion of dietary phospholipids, glycerolipids and retinoids, facilitating lipid absorption at the brush border.</text>
</comment>
<evidence type="ECO:0000256" key="37">
    <source>
        <dbReference type="ARBA" id="ARBA00048454"/>
    </source>
</evidence>
<evidence type="ECO:0000256" key="7">
    <source>
        <dbReference type="ARBA" id="ARBA00022475"/>
    </source>
</evidence>
<protein>
    <recommendedName>
        <fullName evidence="6">Phospholipase B1, membrane-associated</fullName>
        <ecNumber evidence="5">3.1.1.3</ecNumber>
        <ecNumber evidence="4">3.1.1.4</ecNumber>
        <ecNumber evidence="3">3.1.1.5</ecNumber>
    </recommendedName>
    <alternativeName>
        <fullName evidence="20">Lysophospholipase</fullName>
    </alternativeName>
    <alternativeName>
        <fullName evidence="21">Phospholipase A2</fullName>
    </alternativeName>
    <alternativeName>
        <fullName evidence="23">Phospholipase B/lipase</fullName>
    </alternativeName>
    <alternativeName>
        <fullName evidence="22">Triacylglycerol lipase</fullName>
    </alternativeName>
</protein>
<comment type="catalytic activity">
    <reaction evidence="38">
        <text>1-hexadecanoyl-2-(9Z-octadecenoyl)-sn-glycero-3-phosphoethanolamine + H2O = 1-hexadecanoyl-sn-glycero-3-phosphoethanolamine + (9Z)-octadecenoate + H(+)</text>
        <dbReference type="Rhea" id="RHEA:40911"/>
        <dbReference type="ChEBI" id="CHEBI:15377"/>
        <dbReference type="ChEBI" id="CHEBI:15378"/>
        <dbReference type="ChEBI" id="CHEBI:30823"/>
        <dbReference type="ChEBI" id="CHEBI:73004"/>
        <dbReference type="ChEBI" id="CHEBI:73007"/>
    </reaction>
    <physiologicalReaction direction="left-to-right" evidence="38">
        <dbReference type="Rhea" id="RHEA:40912"/>
    </physiologicalReaction>
</comment>
<dbReference type="InterPro" id="IPR001087">
    <property type="entry name" value="GDSL"/>
</dbReference>
<evidence type="ECO:0000256" key="45">
    <source>
        <dbReference type="ARBA" id="ARBA00049372"/>
    </source>
</evidence>
<evidence type="ECO:0000256" key="30">
    <source>
        <dbReference type="ARBA" id="ARBA00048015"/>
    </source>
</evidence>
<proteinExistence type="inferred from homology"/>
<evidence type="ECO:0000256" key="32">
    <source>
        <dbReference type="ARBA" id="ARBA00048058"/>
    </source>
</evidence>
<dbReference type="CDD" id="cd01824">
    <property type="entry name" value="Phospholipase_B_like"/>
    <property type="match status" value="1"/>
</dbReference>
<comment type="subcellular location">
    <subcellularLocation>
        <location evidence="1">Apical cell membrane</location>
        <topology evidence="1">Single-pass type I membrane protein</topology>
    </subcellularLocation>
</comment>
<keyword evidence="12" id="KW-1133">Transmembrane helix</keyword>
<evidence type="ECO:0000256" key="12">
    <source>
        <dbReference type="ARBA" id="ARBA00022989"/>
    </source>
</evidence>
<reference evidence="49" key="2">
    <citation type="submission" date="2018-07" db="EMBL/GenBank/DDBJ databases">
        <authorList>
            <person name="Quirk P.G."/>
            <person name="Krulwich T.A."/>
        </authorList>
    </citation>
    <scope>NUCLEOTIDE SEQUENCE</scope>
</reference>
<comment type="catalytic activity">
    <reaction evidence="34">
        <text>1-hexadecanoyl-2-(9Z,12Z-octadecadienoyl)-sn-glycero-3-phosphocholine + H2O = 2-(9Z,12Z-octadecadienoyl)-sn-glycero-3-phosphocholine + hexadecanoate + H(+)</text>
        <dbReference type="Rhea" id="RHEA:40971"/>
        <dbReference type="ChEBI" id="CHEBI:7896"/>
        <dbReference type="ChEBI" id="CHEBI:15377"/>
        <dbReference type="ChEBI" id="CHEBI:15378"/>
        <dbReference type="ChEBI" id="CHEBI:73002"/>
        <dbReference type="ChEBI" id="CHEBI:76084"/>
    </reaction>
    <physiologicalReaction direction="left-to-right" evidence="34">
        <dbReference type="Rhea" id="RHEA:40972"/>
    </physiologicalReaction>
</comment>
<name>A0A336M5D8_CULSO</name>
<keyword evidence="8" id="KW-0812">Transmembrane</keyword>
<organism evidence="49">
    <name type="scientific">Culicoides sonorensis</name>
    <name type="common">Biting midge</name>
    <dbReference type="NCBI Taxonomy" id="179676"/>
    <lineage>
        <taxon>Eukaryota</taxon>
        <taxon>Metazoa</taxon>
        <taxon>Ecdysozoa</taxon>
        <taxon>Arthropoda</taxon>
        <taxon>Hexapoda</taxon>
        <taxon>Insecta</taxon>
        <taxon>Pterygota</taxon>
        <taxon>Neoptera</taxon>
        <taxon>Endopterygota</taxon>
        <taxon>Diptera</taxon>
        <taxon>Nematocera</taxon>
        <taxon>Chironomoidea</taxon>
        <taxon>Ceratopogonidae</taxon>
        <taxon>Ceratopogoninae</taxon>
        <taxon>Culicoides</taxon>
        <taxon>Monoculicoides</taxon>
    </lineage>
</organism>
<dbReference type="OMA" id="FCDAEHG"/>
<evidence type="ECO:0000256" key="20">
    <source>
        <dbReference type="ARBA" id="ARBA00029723"/>
    </source>
</evidence>
<gene>
    <name evidence="49" type="primary">CSON012396</name>
</gene>
<evidence type="ECO:0000256" key="10">
    <source>
        <dbReference type="ARBA" id="ARBA00022737"/>
    </source>
</evidence>
<evidence type="ECO:0000256" key="27">
    <source>
        <dbReference type="ARBA" id="ARBA00047438"/>
    </source>
</evidence>
<dbReference type="InterPro" id="IPR008265">
    <property type="entry name" value="Lipase_GDSL_AS"/>
</dbReference>
<evidence type="ECO:0000256" key="40">
    <source>
        <dbReference type="ARBA" id="ARBA00048699"/>
    </source>
</evidence>
<comment type="catalytic activity">
    <reaction evidence="42">
        <text>1-O-hexadecyl-2-(9Z)-octadecenoyl-sn-glycero-3-phosphocholine + H2O = 1-O-hexadecyl-sn-glycero-3-phosphocholine + (9Z)-octadecenoate + H(+)</text>
        <dbReference type="Rhea" id="RHEA:40915"/>
        <dbReference type="ChEBI" id="CHEBI:15377"/>
        <dbReference type="ChEBI" id="CHEBI:15378"/>
        <dbReference type="ChEBI" id="CHEBI:30823"/>
        <dbReference type="ChEBI" id="CHEBI:34112"/>
        <dbReference type="ChEBI" id="CHEBI:64496"/>
    </reaction>
    <physiologicalReaction direction="left-to-right" evidence="42">
        <dbReference type="Rhea" id="RHEA:40916"/>
    </physiologicalReaction>
</comment>
<dbReference type="VEuPathDB" id="VectorBase:CSON012396"/>
<evidence type="ECO:0000313" key="49">
    <source>
        <dbReference type="EMBL" id="SSX25484.1"/>
    </source>
</evidence>
<comment type="catalytic activity">
    <reaction evidence="43">
        <text>1-hexadecanoyl-2-(9Z)-octadecenoyl-3-octadecanoyl-sn-glycerol + H2O = 1-hexadecanoyl-3-octadecanoyl-sn-glycerol + (9Z)-octadecenoate + H(+)</text>
        <dbReference type="Rhea" id="RHEA:41103"/>
        <dbReference type="ChEBI" id="CHEBI:15377"/>
        <dbReference type="ChEBI" id="CHEBI:15378"/>
        <dbReference type="ChEBI" id="CHEBI:30823"/>
        <dbReference type="ChEBI" id="CHEBI:77623"/>
        <dbReference type="ChEBI" id="CHEBI:77624"/>
    </reaction>
    <physiologicalReaction direction="left-to-right" evidence="43">
        <dbReference type="Rhea" id="RHEA:41104"/>
    </physiologicalReaction>
</comment>
<keyword evidence="7" id="KW-1003">Cell membrane</keyword>
<feature type="signal peptide" evidence="47">
    <location>
        <begin position="1"/>
        <end position="31"/>
    </location>
</feature>
<evidence type="ECO:0000256" key="47">
    <source>
        <dbReference type="SAM" id="SignalP"/>
    </source>
</evidence>
<dbReference type="SUPFAM" id="SSF52266">
    <property type="entry name" value="SGNH hydrolase"/>
    <property type="match status" value="1"/>
</dbReference>
<evidence type="ECO:0000256" key="19">
    <source>
        <dbReference type="ARBA" id="ARBA00023422"/>
    </source>
</evidence>
<dbReference type="EC" id="3.1.1.4" evidence="4"/>
<evidence type="ECO:0000256" key="46">
    <source>
        <dbReference type="ARBA" id="ARBA00049461"/>
    </source>
</evidence>